<dbReference type="EMBL" id="BAABUJ010000006">
    <property type="protein sequence ID" value="GAA5796318.1"/>
    <property type="molecule type" value="Genomic_DNA"/>
</dbReference>
<dbReference type="InterPro" id="IPR037152">
    <property type="entry name" value="L-asparaginase_N_sf"/>
</dbReference>
<keyword evidence="3" id="KW-1185">Reference proteome</keyword>
<dbReference type="InterPro" id="IPR006034">
    <property type="entry name" value="Asparaginase/glutaminase-like"/>
</dbReference>
<dbReference type="Proteomes" id="UP001476247">
    <property type="component" value="Unassembled WGS sequence"/>
</dbReference>
<feature type="compositionally biased region" description="Low complexity" evidence="1">
    <location>
        <begin position="91"/>
        <end position="104"/>
    </location>
</feature>
<feature type="region of interest" description="Disordered" evidence="1">
    <location>
        <begin position="78"/>
        <end position="107"/>
    </location>
</feature>
<reference evidence="2 3" key="1">
    <citation type="submission" date="2024-04" db="EMBL/GenBank/DDBJ databases">
        <title>genome sequences of Mucor flavus KT1a and Helicostylum pulchrum KT1b strains isolation_sourced from the surface of a dry-aged beef.</title>
        <authorList>
            <person name="Toyotome T."/>
            <person name="Hosono M."/>
            <person name="Torimaru M."/>
            <person name="Fukuda K."/>
            <person name="Mikami N."/>
        </authorList>
    </citation>
    <scope>NUCLEOTIDE SEQUENCE [LARGE SCALE GENOMIC DNA]</scope>
    <source>
        <strain evidence="2 3">KT1b</strain>
    </source>
</reference>
<proteinExistence type="predicted"/>
<comment type="caution">
    <text evidence="2">The sequence shown here is derived from an EMBL/GenBank/DDBJ whole genome shotgun (WGS) entry which is preliminary data.</text>
</comment>
<dbReference type="InterPro" id="IPR036152">
    <property type="entry name" value="Asp/glu_Ase-like_sf"/>
</dbReference>
<organism evidence="2 3">
    <name type="scientific">Helicostylum pulchrum</name>
    <dbReference type="NCBI Taxonomy" id="562976"/>
    <lineage>
        <taxon>Eukaryota</taxon>
        <taxon>Fungi</taxon>
        <taxon>Fungi incertae sedis</taxon>
        <taxon>Mucoromycota</taxon>
        <taxon>Mucoromycotina</taxon>
        <taxon>Mucoromycetes</taxon>
        <taxon>Mucorales</taxon>
        <taxon>Mucorineae</taxon>
        <taxon>Mucoraceae</taxon>
        <taxon>Helicostylum</taxon>
    </lineage>
</organism>
<gene>
    <name evidence="2" type="ORF">HPULCUR_001688</name>
</gene>
<evidence type="ECO:0000313" key="3">
    <source>
        <dbReference type="Proteomes" id="UP001476247"/>
    </source>
</evidence>
<protein>
    <recommendedName>
        <fullName evidence="4">Asparaginase</fullName>
    </recommendedName>
</protein>
<evidence type="ECO:0008006" key="4">
    <source>
        <dbReference type="Google" id="ProtNLM"/>
    </source>
</evidence>
<dbReference type="PANTHER" id="PTHR11707:SF28">
    <property type="entry name" value="60 KDA LYSOPHOSPHOLIPASE"/>
    <property type="match status" value="1"/>
</dbReference>
<dbReference type="PANTHER" id="PTHR11707">
    <property type="entry name" value="L-ASPARAGINASE"/>
    <property type="match status" value="1"/>
</dbReference>
<evidence type="ECO:0000256" key="1">
    <source>
        <dbReference type="SAM" id="MobiDB-lite"/>
    </source>
</evidence>
<evidence type="ECO:0000313" key="2">
    <source>
        <dbReference type="EMBL" id="GAA5796318.1"/>
    </source>
</evidence>
<dbReference type="PIRSF" id="PIRSF500176">
    <property type="entry name" value="L_ASNase"/>
    <property type="match status" value="1"/>
</dbReference>
<dbReference type="SUPFAM" id="SSF53774">
    <property type="entry name" value="Glutaminase/Asparaginase"/>
    <property type="match status" value="1"/>
</dbReference>
<name>A0ABP9XNE3_9FUNG</name>
<dbReference type="Gene3D" id="3.40.50.1170">
    <property type="entry name" value="L-asparaginase, N-terminal domain"/>
    <property type="match status" value="1"/>
</dbReference>
<sequence length="151" mass="16794">MLPTKNSVPSKGSLVYDNAAVGHQLGVDRNDMLVPDVSRVLVIYTGGTIGMKHTPEHGYIPLPNYLAESLSKVRRFHDPTNEDKPVLSRCSSQDSLDSLNNSENKNSKYEYGRITNTVKSIEQEGHHKGQSNTYQLPSLITPVSLFGKRIR</sequence>
<dbReference type="PIRSF" id="PIRSF001220">
    <property type="entry name" value="L-ASNase_gatD"/>
    <property type="match status" value="1"/>
</dbReference>
<accession>A0ABP9XNE3</accession>